<proteinExistence type="predicted"/>
<feature type="non-terminal residue" evidence="1">
    <location>
        <position position="119"/>
    </location>
</feature>
<protein>
    <submittedName>
        <fullName evidence="1">Uncharacterized protein</fullName>
    </submittedName>
</protein>
<dbReference type="AlphaFoldDB" id="X6NK34"/>
<evidence type="ECO:0000313" key="1">
    <source>
        <dbReference type="EMBL" id="ETO26089.1"/>
    </source>
</evidence>
<dbReference type="EMBL" id="ASPP01008096">
    <property type="protein sequence ID" value="ETO26089.1"/>
    <property type="molecule type" value="Genomic_DNA"/>
</dbReference>
<organism evidence="1 2">
    <name type="scientific">Reticulomyxa filosa</name>
    <dbReference type="NCBI Taxonomy" id="46433"/>
    <lineage>
        <taxon>Eukaryota</taxon>
        <taxon>Sar</taxon>
        <taxon>Rhizaria</taxon>
        <taxon>Retaria</taxon>
        <taxon>Foraminifera</taxon>
        <taxon>Monothalamids</taxon>
        <taxon>Reticulomyxidae</taxon>
        <taxon>Reticulomyxa</taxon>
    </lineage>
</organism>
<comment type="caution">
    <text evidence="1">The sequence shown here is derived from an EMBL/GenBank/DDBJ whole genome shotgun (WGS) entry which is preliminary data.</text>
</comment>
<keyword evidence="2" id="KW-1185">Reference proteome</keyword>
<gene>
    <name evidence="1" type="ORF">RFI_11047</name>
</gene>
<reference evidence="1 2" key="1">
    <citation type="journal article" date="2013" name="Curr. Biol.">
        <title>The Genome of the Foraminiferan Reticulomyxa filosa.</title>
        <authorList>
            <person name="Glockner G."/>
            <person name="Hulsmann N."/>
            <person name="Schleicher M."/>
            <person name="Noegel A.A."/>
            <person name="Eichinger L."/>
            <person name="Gallinger C."/>
            <person name="Pawlowski J."/>
            <person name="Sierra R."/>
            <person name="Euteneuer U."/>
            <person name="Pillet L."/>
            <person name="Moustafa A."/>
            <person name="Platzer M."/>
            <person name="Groth M."/>
            <person name="Szafranski K."/>
            <person name="Schliwa M."/>
        </authorList>
    </citation>
    <scope>NUCLEOTIDE SEQUENCE [LARGE SCALE GENOMIC DNA]</scope>
</reference>
<name>X6NK34_RETFI</name>
<dbReference type="Proteomes" id="UP000023152">
    <property type="component" value="Unassembled WGS sequence"/>
</dbReference>
<evidence type="ECO:0000313" key="2">
    <source>
        <dbReference type="Proteomes" id="UP000023152"/>
    </source>
</evidence>
<accession>X6NK34</accession>
<sequence length="119" mass="13784">MGNRTTTQKHPEKSTEQSQHLITPFQALKELPTSLQKSQCVLHKHEILICGGAYERACYSYHTLKNEYKFVCKYPSDVELRGHCVVKLVDNNKDINHITLLSFGSDWKGYNKHTLVMKY</sequence>